<dbReference type="KEGG" id="aprs:BI364_08845"/>
<keyword evidence="1" id="KW-0812">Transmembrane</keyword>
<sequence length="144" mass="15343">MSTITRIIDKTGVVGAIVGSFSCAMCFPAAASLGAAIGLGFLSHWEGLFVHWLIPIFASVALLATLVGWFSHHQWQRTLLGSIGPVLALVGVFGLTHHFLAKDLARGVFYSGLGVMFLTSIWDMVNPANRRCATDGGETPSPRS</sequence>
<dbReference type="PROSITE" id="PS51257">
    <property type="entry name" value="PROKAR_LIPOPROTEIN"/>
    <property type="match status" value="1"/>
</dbReference>
<dbReference type="GO" id="GO:0016020">
    <property type="term" value="C:membrane"/>
    <property type="evidence" value="ECO:0007669"/>
    <property type="project" value="InterPro"/>
</dbReference>
<dbReference type="GO" id="GO:0015097">
    <property type="term" value="F:mercury ion transmembrane transporter activity"/>
    <property type="evidence" value="ECO:0007669"/>
    <property type="project" value="InterPro"/>
</dbReference>
<keyword evidence="3" id="KW-1185">Reference proteome</keyword>
<organism evidence="2 3">
    <name type="scientific">Acidihalobacter yilgarnensis</name>
    <dbReference type="NCBI Taxonomy" id="2819280"/>
    <lineage>
        <taxon>Bacteria</taxon>
        <taxon>Pseudomonadati</taxon>
        <taxon>Pseudomonadota</taxon>
        <taxon>Gammaproteobacteria</taxon>
        <taxon>Chromatiales</taxon>
        <taxon>Ectothiorhodospiraceae</taxon>
        <taxon>Acidihalobacter</taxon>
    </lineage>
</organism>
<evidence type="ECO:0000256" key="1">
    <source>
        <dbReference type="SAM" id="Phobius"/>
    </source>
</evidence>
<evidence type="ECO:0000313" key="2">
    <source>
        <dbReference type="EMBL" id="AOU98054.1"/>
    </source>
</evidence>
<dbReference type="InterPro" id="IPR004891">
    <property type="entry name" value="Mercury-R_MerC"/>
</dbReference>
<dbReference type="EMBL" id="CP017415">
    <property type="protein sequence ID" value="AOU98054.1"/>
    <property type="molecule type" value="Genomic_DNA"/>
</dbReference>
<proteinExistence type="predicted"/>
<keyword evidence="1" id="KW-1133">Transmembrane helix</keyword>
<dbReference type="NCBIfam" id="NF033784">
    <property type="entry name" value="transport_merC"/>
    <property type="match status" value="1"/>
</dbReference>
<evidence type="ECO:0000313" key="3">
    <source>
        <dbReference type="Proteomes" id="UP000095401"/>
    </source>
</evidence>
<feature type="transmembrane region" description="Helical" evidence="1">
    <location>
        <begin position="49"/>
        <end position="71"/>
    </location>
</feature>
<feature type="transmembrane region" description="Helical" evidence="1">
    <location>
        <begin position="12"/>
        <end position="37"/>
    </location>
</feature>
<feature type="transmembrane region" description="Helical" evidence="1">
    <location>
        <begin position="107"/>
        <end position="125"/>
    </location>
</feature>
<dbReference type="AlphaFoldDB" id="A0A1D8INQ0"/>
<reference evidence="3" key="1">
    <citation type="submission" date="2016-09" db="EMBL/GenBank/DDBJ databases">
        <title>Acidihalobacter prosperus F5.</title>
        <authorList>
            <person name="Khaleque H.N."/>
            <person name="Ramsay J.P."/>
            <person name="Kaksonen A.H."/>
            <person name="Boxall N.J."/>
            <person name="Watkin E.L.J."/>
        </authorList>
    </citation>
    <scope>NUCLEOTIDE SEQUENCE [LARGE SCALE GENOMIC DNA]</scope>
    <source>
        <strain evidence="3">F5</strain>
    </source>
</reference>
<feature type="transmembrane region" description="Helical" evidence="1">
    <location>
        <begin position="78"/>
        <end position="101"/>
    </location>
</feature>
<accession>A0A1D8INQ0</accession>
<dbReference type="Proteomes" id="UP000095401">
    <property type="component" value="Chromosome"/>
</dbReference>
<dbReference type="RefSeq" id="WP_070078430.1">
    <property type="nucleotide sequence ID" value="NZ_CP017415.1"/>
</dbReference>
<keyword evidence="1" id="KW-0472">Membrane</keyword>
<dbReference type="NCBIfam" id="NF010318">
    <property type="entry name" value="PRK13755.1"/>
    <property type="match status" value="1"/>
</dbReference>
<dbReference type="Pfam" id="PF03203">
    <property type="entry name" value="MerC"/>
    <property type="match status" value="1"/>
</dbReference>
<protein>
    <submittedName>
        <fullName evidence="2">Mercuric resistance protein MerC</fullName>
    </submittedName>
</protein>
<gene>
    <name evidence="2" type="ORF">BI364_08845</name>
</gene>
<name>A0A1D8INQ0_9GAMM</name>